<dbReference type="InterPro" id="IPR052533">
    <property type="entry name" value="WalJ/YycJ-like"/>
</dbReference>
<gene>
    <name evidence="2" type="ORF">KFV11_05185</name>
</gene>
<dbReference type="InterPro" id="IPR001279">
    <property type="entry name" value="Metallo-B-lactamas"/>
</dbReference>
<dbReference type="SMART" id="SM00849">
    <property type="entry name" value="Lactamase_B"/>
    <property type="match status" value="1"/>
</dbReference>
<feature type="domain" description="Metallo-beta-lactamase" evidence="1">
    <location>
        <begin position="11"/>
        <end position="176"/>
    </location>
</feature>
<dbReference type="Pfam" id="PF12706">
    <property type="entry name" value="Lactamase_B_2"/>
    <property type="match status" value="1"/>
</dbReference>
<evidence type="ECO:0000313" key="3">
    <source>
        <dbReference type="Proteomes" id="UP001057381"/>
    </source>
</evidence>
<dbReference type="PANTHER" id="PTHR47619:SF1">
    <property type="entry name" value="EXODEOXYRIBONUCLEASE WALJ"/>
    <property type="match status" value="1"/>
</dbReference>
<dbReference type="Proteomes" id="UP001057381">
    <property type="component" value="Chromosome"/>
</dbReference>
<dbReference type="PANTHER" id="PTHR47619">
    <property type="entry name" value="METALLO-HYDROLASE YYCJ-RELATED"/>
    <property type="match status" value="1"/>
</dbReference>
<proteinExistence type="predicted"/>
<dbReference type="AlphaFoldDB" id="A0A9Q9BSE0"/>
<dbReference type="EMBL" id="CP073809">
    <property type="protein sequence ID" value="UTH14869.1"/>
    <property type="molecule type" value="Genomic_DNA"/>
</dbReference>
<evidence type="ECO:0000259" key="1">
    <source>
        <dbReference type="SMART" id="SM00849"/>
    </source>
</evidence>
<name>A0A9Q9BSE0_9STAP</name>
<evidence type="ECO:0000313" key="2">
    <source>
        <dbReference type="EMBL" id="UTH14869.1"/>
    </source>
</evidence>
<reference evidence="2" key="1">
    <citation type="submission" date="2021-04" db="EMBL/GenBank/DDBJ databases">
        <title>Complete Genome Sequences of Macrococcus spp. from dog and cattle.</title>
        <authorList>
            <person name="Schwendener S."/>
            <person name="Perreten V."/>
        </authorList>
    </citation>
    <scope>NUCLEOTIDE SEQUENCE</scope>
    <source>
        <strain evidence="2">Epi0143-OL</strain>
    </source>
</reference>
<sequence>MLIQTIGSGSSGNCYRISDGQTELLLEAGINFKTVQKALQFKTSRIKGVLITHEHLDHAGHMVEYMKNGLDCYLTNGTANVIGVPEKYHHRLYRTITKEPFKIGTWTILPFDIEHDAKEPCGYLLKSDFGYKLLFVTDTYYVRYKFKGITHIMLEINYVYEQMQKNIQEGTLHPGLAHRIMKSHFSLEHASNFLQATDTSKLQEIHLIHLSNSNSNAPLIKDSIQKIAGVPVYIAGGKA</sequence>
<organism evidence="2 3">
    <name type="scientific">Macrococcus equipercicus</name>
    <dbReference type="NCBI Taxonomy" id="69967"/>
    <lineage>
        <taxon>Bacteria</taxon>
        <taxon>Bacillati</taxon>
        <taxon>Bacillota</taxon>
        <taxon>Bacilli</taxon>
        <taxon>Bacillales</taxon>
        <taxon>Staphylococcaceae</taxon>
        <taxon>Macrococcus</taxon>
    </lineage>
</organism>
<accession>A0A9Q9BSE0</accession>
<dbReference type="InterPro" id="IPR036866">
    <property type="entry name" value="RibonucZ/Hydroxyglut_hydro"/>
</dbReference>
<dbReference type="SUPFAM" id="SSF56281">
    <property type="entry name" value="Metallo-hydrolase/oxidoreductase"/>
    <property type="match status" value="1"/>
</dbReference>
<dbReference type="KEGG" id="mequ:KFV11_05185"/>
<dbReference type="Gene3D" id="3.60.15.10">
    <property type="entry name" value="Ribonuclease Z/Hydroxyacylglutathione hydrolase-like"/>
    <property type="match status" value="1"/>
</dbReference>
<protein>
    <submittedName>
        <fullName evidence="2">MBL fold metallo-hydrolase</fullName>
    </submittedName>
</protein>